<protein>
    <submittedName>
        <fullName evidence="3">Polysaccharide biosynthesis protein</fullName>
    </submittedName>
</protein>
<reference evidence="3 4" key="1">
    <citation type="submission" date="2024-09" db="EMBL/GenBank/DDBJ databases">
        <authorList>
            <person name="Sun Q."/>
            <person name="Mori K."/>
        </authorList>
    </citation>
    <scope>NUCLEOTIDE SEQUENCE [LARGE SCALE GENOMIC DNA]</scope>
    <source>
        <strain evidence="3 4">CCM 7228</strain>
    </source>
</reference>
<organism evidence="3 4">
    <name type="scientific">Metabacillus herbersteinensis</name>
    <dbReference type="NCBI Taxonomy" id="283816"/>
    <lineage>
        <taxon>Bacteria</taxon>
        <taxon>Bacillati</taxon>
        <taxon>Bacillota</taxon>
        <taxon>Bacilli</taxon>
        <taxon>Bacillales</taxon>
        <taxon>Bacillaceae</taxon>
        <taxon>Metabacillus</taxon>
    </lineage>
</organism>
<evidence type="ECO:0000256" key="1">
    <source>
        <dbReference type="ARBA" id="ARBA00007430"/>
    </source>
</evidence>
<dbReference type="InterPro" id="IPR051203">
    <property type="entry name" value="Polysaccharide_Synthase-Rel"/>
</dbReference>
<comment type="caution">
    <text evidence="3">The sequence shown here is derived from an EMBL/GenBank/DDBJ whole genome shotgun (WGS) entry which is preliminary data.</text>
</comment>
<dbReference type="RefSeq" id="WP_378933707.1">
    <property type="nucleotide sequence ID" value="NZ_JBHLVO010000007.1"/>
</dbReference>
<dbReference type="InterPro" id="IPR003869">
    <property type="entry name" value="Polysac_CapD-like"/>
</dbReference>
<evidence type="ECO:0000313" key="3">
    <source>
        <dbReference type="EMBL" id="MFC0271921.1"/>
    </source>
</evidence>
<gene>
    <name evidence="3" type="ORF">ACFFIX_10710</name>
</gene>
<dbReference type="PANTHER" id="PTHR43318:SF2">
    <property type="entry name" value="UDP-N-ACETYLGLUCOSAMINE 4,6-DEHYDRATASE (INVERTING)"/>
    <property type="match status" value="1"/>
</dbReference>
<accession>A0ABV6GE16</accession>
<dbReference type="Gene3D" id="3.40.50.720">
    <property type="entry name" value="NAD(P)-binding Rossmann-like Domain"/>
    <property type="match status" value="1"/>
</dbReference>
<keyword evidence="4" id="KW-1185">Reference proteome</keyword>
<dbReference type="SUPFAM" id="SSF51735">
    <property type="entry name" value="NAD(P)-binding Rossmann-fold domains"/>
    <property type="match status" value="1"/>
</dbReference>
<feature type="domain" description="Polysaccharide biosynthesis protein CapD-like" evidence="2">
    <location>
        <begin position="8"/>
        <end position="290"/>
    </location>
</feature>
<dbReference type="InterPro" id="IPR036291">
    <property type="entry name" value="NAD(P)-bd_dom_sf"/>
</dbReference>
<dbReference type="EMBL" id="JBHLVO010000007">
    <property type="protein sequence ID" value="MFC0271921.1"/>
    <property type="molecule type" value="Genomic_DNA"/>
</dbReference>
<evidence type="ECO:0000313" key="4">
    <source>
        <dbReference type="Proteomes" id="UP001589854"/>
    </source>
</evidence>
<dbReference type="PANTHER" id="PTHR43318">
    <property type="entry name" value="UDP-N-ACETYLGLUCOSAMINE 4,6-DEHYDRATASE"/>
    <property type="match status" value="1"/>
</dbReference>
<proteinExistence type="inferred from homology"/>
<name>A0ABV6GE16_9BACI</name>
<evidence type="ECO:0000259" key="2">
    <source>
        <dbReference type="Pfam" id="PF02719"/>
    </source>
</evidence>
<dbReference type="Pfam" id="PF02719">
    <property type="entry name" value="Polysacc_synt_2"/>
    <property type="match status" value="1"/>
</dbReference>
<dbReference type="Proteomes" id="UP001589854">
    <property type="component" value="Unassembled WGS sequence"/>
</dbReference>
<comment type="similarity">
    <text evidence="1">Belongs to the polysaccharide synthase family.</text>
</comment>
<sequence>MYFKEKSILIIGATGTIGESLLNEILVQQPKMVRLFSRDEYKQIKLRERLGNIENIQFFIGDVRDNDRLLNAMVDIDYVFHLAAMKHVSTCEYNPYEAVLTNINGTYNVIKSSLEKNVKKVIYISTDKAIFPSNTYGATKLTAERLITSAEYSKGNRSTTFAIVRLGNVISSRGSVVPLFVRQILNDRRITVTNLMMTRFMITLQQATTLTMKALKESKGGETFVLKMPVVRLKDLVTVVIEQTCEKYNINAEDIKMETIGIRPGEKMYEELMTPEELEVAMELSDMFVIPAFFKQTKGYEHSFRAEYGSYSSKTQKPLTLMQIRELLKNSFV</sequence>